<reference evidence="1 2" key="1">
    <citation type="submission" date="2013-02" db="EMBL/GenBank/DDBJ databases">
        <title>The Genome Sequence of Acinetobacter sp. CIP 70.18.</title>
        <authorList>
            <consortium name="The Broad Institute Genome Sequencing Platform"/>
            <consortium name="The Broad Institute Genome Sequencing Center for Infectious Disease"/>
            <person name="Cerqueira G."/>
            <person name="Feldgarden M."/>
            <person name="Courvalin P."/>
            <person name="Perichon B."/>
            <person name="Grillot-Courvalin C."/>
            <person name="Clermont D."/>
            <person name="Rocha E."/>
            <person name="Yoon E.-J."/>
            <person name="Nemec A."/>
            <person name="Walker B."/>
            <person name="Young S.K."/>
            <person name="Zeng Q."/>
            <person name="Gargeya S."/>
            <person name="Fitzgerald M."/>
            <person name="Haas B."/>
            <person name="Abouelleil A."/>
            <person name="Alvarado L."/>
            <person name="Arachchi H.M."/>
            <person name="Berlin A.M."/>
            <person name="Chapman S.B."/>
            <person name="Dewar J."/>
            <person name="Goldberg J."/>
            <person name="Griggs A."/>
            <person name="Gujja S."/>
            <person name="Hansen M."/>
            <person name="Howarth C."/>
            <person name="Imamovic A."/>
            <person name="Larimer J."/>
            <person name="McCowan C."/>
            <person name="Murphy C."/>
            <person name="Neiman D."/>
            <person name="Pearson M."/>
            <person name="Priest M."/>
            <person name="Roberts A."/>
            <person name="Saif S."/>
            <person name="Shea T."/>
            <person name="Sisk P."/>
            <person name="Sykes S."/>
            <person name="Wortman J."/>
            <person name="Nusbaum C."/>
            <person name="Birren B."/>
        </authorList>
    </citation>
    <scope>NUCLEOTIDE SEQUENCE [LARGE SCALE GENOMIC DNA]</scope>
    <source>
        <strain evidence="1 2">CIP 70.18</strain>
    </source>
</reference>
<gene>
    <name evidence="1" type="ORF">F902_00053</name>
</gene>
<evidence type="ECO:0000313" key="2">
    <source>
        <dbReference type="Proteomes" id="UP000013084"/>
    </source>
</evidence>
<comment type="caution">
    <text evidence="1">The sequence shown here is derived from an EMBL/GenBank/DDBJ whole genome shotgun (WGS) entry which is preliminary data.</text>
</comment>
<keyword evidence="2" id="KW-1185">Reference proteome</keyword>
<evidence type="ECO:0000313" key="1">
    <source>
        <dbReference type="EMBL" id="ENX64114.1"/>
    </source>
</evidence>
<dbReference type="RefSeq" id="WP_005207779.1">
    <property type="nucleotide sequence ID" value="NZ_KB850083.1"/>
</dbReference>
<name>N9S1L5_9GAMM</name>
<dbReference type="EMBL" id="APRN01000014">
    <property type="protein sequence ID" value="ENX64114.1"/>
    <property type="molecule type" value="Genomic_DNA"/>
</dbReference>
<organism evidence="1 2">
    <name type="scientific">Acinetobacter higginsii</name>
    <dbReference type="NCBI Taxonomy" id="70347"/>
    <lineage>
        <taxon>Bacteria</taxon>
        <taxon>Pseudomonadati</taxon>
        <taxon>Pseudomonadota</taxon>
        <taxon>Gammaproteobacteria</taxon>
        <taxon>Moraxellales</taxon>
        <taxon>Moraxellaceae</taxon>
        <taxon>Acinetobacter</taxon>
    </lineage>
</organism>
<proteinExistence type="predicted"/>
<accession>N9S1L5</accession>
<dbReference type="HOGENOM" id="CLU_2598080_0_0_6"/>
<dbReference type="AlphaFoldDB" id="N9S1L5"/>
<protein>
    <submittedName>
        <fullName evidence="1">Uncharacterized protein</fullName>
    </submittedName>
</protein>
<dbReference type="Proteomes" id="UP000013084">
    <property type="component" value="Unassembled WGS sequence"/>
</dbReference>
<sequence>MGIAADIREKLPTCGRCINCKLVIWDDKAELKTAQNLIKFKGLDENFYYMVRCSWLKSPVYEPQYLTTCEGKQLQKGGE</sequence>